<dbReference type="SUPFAM" id="SSF56784">
    <property type="entry name" value="HAD-like"/>
    <property type="match status" value="1"/>
</dbReference>
<dbReference type="Gene3D" id="1.20.1440.100">
    <property type="entry name" value="SG protein - dephosphorylation function"/>
    <property type="match status" value="1"/>
</dbReference>
<dbReference type="PANTHER" id="PTHR43344:SF13">
    <property type="entry name" value="PHOSPHATASE RV3661-RELATED"/>
    <property type="match status" value="1"/>
</dbReference>
<sequence>MSRYLVFSDVDETLISLKSMFDFLRFSLVRQHGAAGEQRFAEHRRGFADAAAAGVPREKLNRDFYRLFAGQQQAEVETAGEAWYAERSASAGFFVESTVAALAGHRAAGCPVVLVSGSFAPVLAPIARQVRAEAVLSTELVVRSGRYTGEVVQPMIGQAKRAAVRRVLAERPDVRAEDCFAYGDHPSDIPMLDCVGRPVAVGSHPELAEYLEQRRLAGSALPPA</sequence>
<evidence type="ECO:0000313" key="2">
    <source>
        <dbReference type="Proteomes" id="UP001592582"/>
    </source>
</evidence>
<keyword evidence="1" id="KW-0378">Hydrolase</keyword>
<dbReference type="InterPro" id="IPR023214">
    <property type="entry name" value="HAD_sf"/>
</dbReference>
<organism evidence="1 2">
    <name type="scientific">Streptacidiphilus alkalitolerans</name>
    <dbReference type="NCBI Taxonomy" id="3342712"/>
    <lineage>
        <taxon>Bacteria</taxon>
        <taxon>Bacillati</taxon>
        <taxon>Actinomycetota</taxon>
        <taxon>Actinomycetes</taxon>
        <taxon>Kitasatosporales</taxon>
        <taxon>Streptomycetaceae</taxon>
        <taxon>Streptacidiphilus</taxon>
    </lineage>
</organism>
<dbReference type="InterPro" id="IPR050582">
    <property type="entry name" value="HAD-like_SerB"/>
</dbReference>
<gene>
    <name evidence="1" type="ORF">ACEZDG_16695</name>
</gene>
<dbReference type="NCBIfam" id="TIGR01488">
    <property type="entry name" value="HAD-SF-IB"/>
    <property type="match status" value="1"/>
</dbReference>
<evidence type="ECO:0000313" key="1">
    <source>
        <dbReference type="EMBL" id="MFC1410903.1"/>
    </source>
</evidence>
<dbReference type="PANTHER" id="PTHR43344">
    <property type="entry name" value="PHOSPHOSERINE PHOSPHATASE"/>
    <property type="match status" value="1"/>
</dbReference>
<name>A0ABV6VB41_9ACTN</name>
<proteinExistence type="predicted"/>
<dbReference type="EMBL" id="JBHEZX010000006">
    <property type="protein sequence ID" value="MFC1410903.1"/>
    <property type="molecule type" value="Genomic_DNA"/>
</dbReference>
<protein>
    <submittedName>
        <fullName evidence="1">HAD family hydrolase</fullName>
    </submittedName>
</protein>
<dbReference type="GO" id="GO:0016787">
    <property type="term" value="F:hydrolase activity"/>
    <property type="evidence" value="ECO:0007669"/>
    <property type="project" value="UniProtKB-KW"/>
</dbReference>
<accession>A0ABV6VB41</accession>
<dbReference type="NCBIfam" id="TIGR01490">
    <property type="entry name" value="HAD-SF-IB-hyp1"/>
    <property type="match status" value="1"/>
</dbReference>
<dbReference type="InterPro" id="IPR036412">
    <property type="entry name" value="HAD-like_sf"/>
</dbReference>
<comment type="caution">
    <text evidence="1">The sequence shown here is derived from an EMBL/GenBank/DDBJ whole genome shotgun (WGS) entry which is preliminary data.</text>
</comment>
<reference evidence="1 2" key="1">
    <citation type="submission" date="2024-09" db="EMBL/GenBank/DDBJ databases">
        <authorList>
            <person name="Lee S.D."/>
        </authorList>
    </citation>
    <scope>NUCLEOTIDE SEQUENCE [LARGE SCALE GENOMIC DNA]</scope>
    <source>
        <strain evidence="1 2">N1-1</strain>
    </source>
</reference>
<dbReference type="Pfam" id="PF12710">
    <property type="entry name" value="HAD"/>
    <property type="match status" value="1"/>
</dbReference>
<dbReference type="InterPro" id="IPR006385">
    <property type="entry name" value="HAD_hydro_SerB1"/>
</dbReference>
<dbReference type="Proteomes" id="UP001592582">
    <property type="component" value="Unassembled WGS sequence"/>
</dbReference>
<dbReference type="Gene3D" id="3.40.50.1000">
    <property type="entry name" value="HAD superfamily/HAD-like"/>
    <property type="match status" value="1"/>
</dbReference>
<keyword evidence="2" id="KW-1185">Reference proteome</keyword>